<keyword evidence="4 6" id="KW-1133">Transmembrane helix</keyword>
<reference evidence="8 9" key="1">
    <citation type="submission" date="2018-11" db="EMBL/GenBank/DDBJ databases">
        <title>Vibrio ponticus strain CAIM 1751 pathogenic for the snapper Lutjanus guttatus.</title>
        <authorList>
            <person name="Soto-Rodriguez S."/>
            <person name="Lozano-Olvera R."/>
            <person name="Gomez-Gil B."/>
        </authorList>
    </citation>
    <scope>NUCLEOTIDE SEQUENCE [LARGE SCALE GENOMIC DNA]</scope>
    <source>
        <strain evidence="8 9">CAIM 1751</strain>
    </source>
</reference>
<dbReference type="PANTHER" id="PTHR35007:SF2">
    <property type="entry name" value="PILUS ASSEMBLE PROTEIN"/>
    <property type="match status" value="1"/>
</dbReference>
<evidence type="ECO:0000313" key="9">
    <source>
        <dbReference type="Proteomes" id="UP000278792"/>
    </source>
</evidence>
<dbReference type="Pfam" id="PF00482">
    <property type="entry name" value="T2SSF"/>
    <property type="match status" value="1"/>
</dbReference>
<protein>
    <submittedName>
        <fullName evidence="8">Type II secretion system F family protein</fullName>
    </submittedName>
</protein>
<dbReference type="InterPro" id="IPR018076">
    <property type="entry name" value="T2SS_GspF_dom"/>
</dbReference>
<proteinExistence type="predicted"/>
<evidence type="ECO:0000259" key="7">
    <source>
        <dbReference type="Pfam" id="PF00482"/>
    </source>
</evidence>
<evidence type="ECO:0000256" key="3">
    <source>
        <dbReference type="ARBA" id="ARBA00022692"/>
    </source>
</evidence>
<accession>A0A3N3DTF5</accession>
<name>A0A3N3DTF5_9VIBR</name>
<sequence length="291" mass="32570">MRNDLLLFSSLMLIAGAIIFVVYLYQSGHKKNIAKYIKNDKNHSHSKKIIKDFLDIIVPSSIVMNDREISDKIVSAGYYTFQYAHLYLPIKYVLLVLGAIVLVLISYSSYSAMTIVAIVASWTVIVLIIPDAILATRIKAYRSHVSKQLPYIIDLLAVCVQTGMTIEASLSYLAREMESFEPKSSLLLKRLNDRAAIVGMNEALEELYSHIPTSEMRSFVMTLKQSLQYGASIYQTLTVLSADIRKVSMLLVEERIGKLAAKMSVPLILFIMMPIVILITVPGILRLMSGA</sequence>
<evidence type="ECO:0000313" key="8">
    <source>
        <dbReference type="EMBL" id="ROV57774.1"/>
    </source>
</evidence>
<evidence type="ECO:0000256" key="1">
    <source>
        <dbReference type="ARBA" id="ARBA00004651"/>
    </source>
</evidence>
<evidence type="ECO:0000256" key="5">
    <source>
        <dbReference type="ARBA" id="ARBA00023136"/>
    </source>
</evidence>
<feature type="domain" description="Type II secretion system protein GspF" evidence="7">
    <location>
        <begin position="153"/>
        <end position="279"/>
    </location>
</feature>
<keyword evidence="2" id="KW-1003">Cell membrane</keyword>
<feature type="transmembrane region" description="Helical" evidence="6">
    <location>
        <begin position="115"/>
        <end position="134"/>
    </location>
</feature>
<comment type="subcellular location">
    <subcellularLocation>
        <location evidence="1">Cell membrane</location>
        <topology evidence="1">Multi-pass membrane protein</topology>
    </subcellularLocation>
</comment>
<feature type="transmembrane region" description="Helical" evidence="6">
    <location>
        <begin position="6"/>
        <end position="25"/>
    </location>
</feature>
<feature type="transmembrane region" description="Helical" evidence="6">
    <location>
        <begin position="155"/>
        <end position="174"/>
    </location>
</feature>
<comment type="caution">
    <text evidence="8">The sequence shown here is derived from an EMBL/GenBank/DDBJ whole genome shotgun (WGS) entry which is preliminary data.</text>
</comment>
<dbReference type="GO" id="GO:0005886">
    <property type="term" value="C:plasma membrane"/>
    <property type="evidence" value="ECO:0007669"/>
    <property type="project" value="UniProtKB-SubCell"/>
</dbReference>
<evidence type="ECO:0000256" key="2">
    <source>
        <dbReference type="ARBA" id="ARBA00022475"/>
    </source>
</evidence>
<evidence type="ECO:0000256" key="6">
    <source>
        <dbReference type="SAM" id="Phobius"/>
    </source>
</evidence>
<feature type="transmembrane region" description="Helical" evidence="6">
    <location>
        <begin position="92"/>
        <end position="109"/>
    </location>
</feature>
<dbReference type="AlphaFoldDB" id="A0A3N3DTF5"/>
<organism evidence="8 9">
    <name type="scientific">Vibrio ponticus</name>
    <dbReference type="NCBI Taxonomy" id="265668"/>
    <lineage>
        <taxon>Bacteria</taxon>
        <taxon>Pseudomonadati</taxon>
        <taxon>Pseudomonadota</taxon>
        <taxon>Gammaproteobacteria</taxon>
        <taxon>Vibrionales</taxon>
        <taxon>Vibrionaceae</taxon>
        <taxon>Vibrio</taxon>
    </lineage>
</organism>
<dbReference type="EMBL" id="RKIK01000115">
    <property type="protein sequence ID" value="ROV57774.1"/>
    <property type="molecule type" value="Genomic_DNA"/>
</dbReference>
<dbReference type="PANTHER" id="PTHR35007">
    <property type="entry name" value="INTEGRAL MEMBRANE PROTEIN-RELATED"/>
    <property type="match status" value="1"/>
</dbReference>
<keyword evidence="3 6" id="KW-0812">Transmembrane</keyword>
<gene>
    <name evidence="8" type="ORF">EGH82_21505</name>
</gene>
<evidence type="ECO:0000256" key="4">
    <source>
        <dbReference type="ARBA" id="ARBA00022989"/>
    </source>
</evidence>
<dbReference type="Proteomes" id="UP000278792">
    <property type="component" value="Unassembled WGS sequence"/>
</dbReference>
<dbReference type="RefSeq" id="WP_123783624.1">
    <property type="nucleotide sequence ID" value="NZ_RKIK01000115.1"/>
</dbReference>
<keyword evidence="5 6" id="KW-0472">Membrane</keyword>
<feature type="transmembrane region" description="Helical" evidence="6">
    <location>
        <begin position="265"/>
        <end position="285"/>
    </location>
</feature>